<feature type="transmembrane region" description="Helical" evidence="7">
    <location>
        <begin position="218"/>
        <end position="241"/>
    </location>
</feature>
<sequence length="285" mass="31569">MVSTNPSSIAPKNYKHWLRIGLYVLFVLSGQSIAMLLGRLYYEKGGKSQWLATLMQLAGFPYSHSYYCFLSLKNSDYNQFWHSSPTIRPGSRVDLCLHWPTCSNILLSLLDGVVIPSRFTPSVINSLILLASHEDSSTPNGVSRGKSVIGFICTIVASAGNGLYLSLTHFCFQKVIKRESFYQSLVASSAIMLGLFVTGEWKSLKGEMEEHELGKTSYIMVLVWMCILWQGFTIGSTALLFEVSSLFSNSVSAIALPVIPILAVIFHMSTSIILMTESLRVNTPT</sequence>
<dbReference type="EMBL" id="JABFAC010000011">
    <property type="protein sequence ID" value="MBA0627866.1"/>
    <property type="molecule type" value="Genomic_DNA"/>
</dbReference>
<evidence type="ECO:0000256" key="1">
    <source>
        <dbReference type="ARBA" id="ARBA00004370"/>
    </source>
</evidence>
<evidence type="ECO:0000256" key="6">
    <source>
        <dbReference type="ARBA" id="ARBA00023136"/>
    </source>
</evidence>
<evidence type="ECO:0000256" key="3">
    <source>
        <dbReference type="ARBA" id="ARBA00022448"/>
    </source>
</evidence>
<reference evidence="8 9" key="1">
    <citation type="journal article" date="2019" name="Genome Biol. Evol.">
        <title>Insights into the evolution of the New World diploid cottons (Gossypium, subgenus Houzingenia) based on genome sequencing.</title>
        <authorList>
            <person name="Grover C.E."/>
            <person name="Arick M.A. 2nd"/>
            <person name="Thrash A."/>
            <person name="Conover J.L."/>
            <person name="Sanders W.S."/>
            <person name="Peterson D.G."/>
            <person name="Frelichowski J.E."/>
            <person name="Scheffler J.A."/>
            <person name="Scheffler B.E."/>
            <person name="Wendel J.F."/>
        </authorList>
    </citation>
    <scope>NUCLEOTIDE SEQUENCE [LARGE SCALE GENOMIC DNA]</scope>
    <source>
        <strain evidence="8">27</strain>
        <tissue evidence="8">Leaf</tissue>
    </source>
</reference>
<feature type="transmembrane region" description="Helical" evidence="7">
    <location>
        <begin position="253"/>
        <end position="275"/>
    </location>
</feature>
<dbReference type="Pfam" id="PF16913">
    <property type="entry name" value="PUNUT"/>
    <property type="match status" value="2"/>
</dbReference>
<gene>
    <name evidence="8" type="ORF">Godav_022670</name>
</gene>
<keyword evidence="3" id="KW-0813">Transport</keyword>
<feature type="transmembrane region" description="Helical" evidence="7">
    <location>
        <begin position="148"/>
        <end position="168"/>
    </location>
</feature>
<comment type="subcellular location">
    <subcellularLocation>
        <location evidence="1">Membrane</location>
    </subcellularLocation>
</comment>
<accession>A0A7J8SQK4</accession>
<feature type="transmembrane region" description="Helical" evidence="7">
    <location>
        <begin position="20"/>
        <end position="38"/>
    </location>
</feature>
<keyword evidence="6 7" id="KW-0472">Membrane</keyword>
<keyword evidence="9" id="KW-1185">Reference proteome</keyword>
<dbReference type="InterPro" id="IPR030182">
    <property type="entry name" value="PUP_plant"/>
</dbReference>
<dbReference type="GO" id="GO:0005345">
    <property type="term" value="F:purine nucleobase transmembrane transporter activity"/>
    <property type="evidence" value="ECO:0007669"/>
    <property type="project" value="UniProtKB-ARBA"/>
</dbReference>
<evidence type="ECO:0000256" key="5">
    <source>
        <dbReference type="ARBA" id="ARBA00022989"/>
    </source>
</evidence>
<feature type="transmembrane region" description="Helical" evidence="7">
    <location>
        <begin position="180"/>
        <end position="198"/>
    </location>
</feature>
<comment type="caution">
    <text evidence="8">The sequence shown here is derived from an EMBL/GenBank/DDBJ whole genome shotgun (WGS) entry which is preliminary data.</text>
</comment>
<evidence type="ECO:0000256" key="4">
    <source>
        <dbReference type="ARBA" id="ARBA00022692"/>
    </source>
</evidence>
<evidence type="ECO:0000313" key="9">
    <source>
        <dbReference type="Proteomes" id="UP000593561"/>
    </source>
</evidence>
<dbReference type="Proteomes" id="UP000593561">
    <property type="component" value="Unassembled WGS sequence"/>
</dbReference>
<protein>
    <submittedName>
        <fullName evidence="8">Uncharacterized protein</fullName>
    </submittedName>
</protein>
<evidence type="ECO:0000256" key="7">
    <source>
        <dbReference type="SAM" id="Phobius"/>
    </source>
</evidence>
<evidence type="ECO:0000256" key="2">
    <source>
        <dbReference type="ARBA" id="ARBA00006213"/>
    </source>
</evidence>
<keyword evidence="4 7" id="KW-0812">Transmembrane</keyword>
<dbReference type="PANTHER" id="PTHR31376">
    <property type="entry name" value="OS09G0467300 PROTEIN-RELATED"/>
    <property type="match status" value="1"/>
</dbReference>
<dbReference type="PANTHER" id="PTHR31376:SF17">
    <property type="entry name" value="PURINE PERMEASE 21-RELATED"/>
    <property type="match status" value="1"/>
</dbReference>
<dbReference type="GO" id="GO:0015211">
    <property type="term" value="F:purine nucleoside transmembrane transporter activity"/>
    <property type="evidence" value="ECO:0007669"/>
    <property type="project" value="InterPro"/>
</dbReference>
<keyword evidence="5 7" id="KW-1133">Transmembrane helix</keyword>
<organism evidence="8 9">
    <name type="scientific">Gossypium davidsonii</name>
    <name type="common">Davidson's cotton</name>
    <name type="synonym">Gossypium klotzschianum subsp. davidsonii</name>
    <dbReference type="NCBI Taxonomy" id="34287"/>
    <lineage>
        <taxon>Eukaryota</taxon>
        <taxon>Viridiplantae</taxon>
        <taxon>Streptophyta</taxon>
        <taxon>Embryophyta</taxon>
        <taxon>Tracheophyta</taxon>
        <taxon>Spermatophyta</taxon>
        <taxon>Magnoliopsida</taxon>
        <taxon>eudicotyledons</taxon>
        <taxon>Gunneridae</taxon>
        <taxon>Pentapetalae</taxon>
        <taxon>rosids</taxon>
        <taxon>malvids</taxon>
        <taxon>Malvales</taxon>
        <taxon>Malvaceae</taxon>
        <taxon>Malvoideae</taxon>
        <taxon>Gossypium</taxon>
    </lineage>
</organism>
<proteinExistence type="inferred from homology"/>
<comment type="similarity">
    <text evidence="2">Belongs to the purine permeases (TC 2.A.7.14) family.</text>
</comment>
<evidence type="ECO:0000313" key="8">
    <source>
        <dbReference type="EMBL" id="MBA0627866.1"/>
    </source>
</evidence>
<name>A0A7J8SQK4_GOSDV</name>
<dbReference type="AlphaFoldDB" id="A0A7J8SQK4"/>
<dbReference type="GO" id="GO:0016020">
    <property type="term" value="C:membrane"/>
    <property type="evidence" value="ECO:0007669"/>
    <property type="project" value="UniProtKB-SubCell"/>
</dbReference>